<dbReference type="STRING" id="1353009.A0A1Y2IP09"/>
<dbReference type="OrthoDB" id="2210at2759"/>
<protein>
    <recommendedName>
        <fullName evidence="3">CHCH domain-containing protein</fullName>
    </recommendedName>
</protein>
<dbReference type="PANTHER" id="PTHR28066:SF1">
    <property type="entry name" value="SMALL RIBOSOMAL SUBUNIT PROTEIN MS37"/>
    <property type="match status" value="1"/>
</dbReference>
<dbReference type="GO" id="GO:0003735">
    <property type="term" value="F:structural constituent of ribosome"/>
    <property type="evidence" value="ECO:0007669"/>
    <property type="project" value="InterPro"/>
</dbReference>
<proteinExistence type="predicted"/>
<evidence type="ECO:0008006" key="3">
    <source>
        <dbReference type="Google" id="ProtNLM"/>
    </source>
</evidence>
<evidence type="ECO:0000313" key="2">
    <source>
        <dbReference type="Proteomes" id="UP000193067"/>
    </source>
</evidence>
<dbReference type="GO" id="GO:0032543">
    <property type="term" value="P:mitochondrial translation"/>
    <property type="evidence" value="ECO:0007669"/>
    <property type="project" value="InterPro"/>
</dbReference>
<dbReference type="PANTHER" id="PTHR28066">
    <property type="entry name" value="37S RIBOSOMAL PROTEIN MRP10, MITOCHONDRIAL"/>
    <property type="match status" value="1"/>
</dbReference>
<keyword evidence="2" id="KW-1185">Reference proteome</keyword>
<dbReference type="Proteomes" id="UP000193067">
    <property type="component" value="Unassembled WGS sequence"/>
</dbReference>
<dbReference type="PROSITE" id="PS51257">
    <property type="entry name" value="PROKAR_LIPOPROTEIN"/>
    <property type="match status" value="1"/>
</dbReference>
<dbReference type="EMBL" id="KZ084103">
    <property type="protein sequence ID" value="OSD02855.1"/>
    <property type="molecule type" value="Genomic_DNA"/>
</dbReference>
<organism evidence="1 2">
    <name type="scientific">Trametes coccinea (strain BRFM310)</name>
    <name type="common">Pycnoporus coccineus</name>
    <dbReference type="NCBI Taxonomy" id="1353009"/>
    <lineage>
        <taxon>Eukaryota</taxon>
        <taxon>Fungi</taxon>
        <taxon>Dikarya</taxon>
        <taxon>Basidiomycota</taxon>
        <taxon>Agaricomycotina</taxon>
        <taxon>Agaricomycetes</taxon>
        <taxon>Polyporales</taxon>
        <taxon>Polyporaceae</taxon>
        <taxon>Trametes</taxon>
    </lineage>
</organism>
<dbReference type="GO" id="GO:0005763">
    <property type="term" value="C:mitochondrial small ribosomal subunit"/>
    <property type="evidence" value="ECO:0007669"/>
    <property type="project" value="TreeGrafter"/>
</dbReference>
<dbReference type="AlphaFoldDB" id="A0A1Y2IP09"/>
<accession>A0A1Y2IP09</accession>
<evidence type="ECO:0000313" key="1">
    <source>
        <dbReference type="EMBL" id="OSD02855.1"/>
    </source>
</evidence>
<dbReference type="InterPro" id="IPR017264">
    <property type="entry name" value="Ribosomal_mS37_fun"/>
</dbReference>
<sequence length="79" mass="8722">MYIEKLKVRPRQAAAIRPCATQFASMLACWSATEDLHSTGPCAEAAKALITCMRTAPAPTRRHKPTINYHLARLGKTLN</sequence>
<reference evidence="1 2" key="1">
    <citation type="journal article" date="2015" name="Biotechnol. Biofuels">
        <title>Enhanced degradation of softwood versus hardwood by the white-rot fungus Pycnoporus coccineus.</title>
        <authorList>
            <person name="Couturier M."/>
            <person name="Navarro D."/>
            <person name="Chevret D."/>
            <person name="Henrissat B."/>
            <person name="Piumi F."/>
            <person name="Ruiz-Duenas F.J."/>
            <person name="Martinez A.T."/>
            <person name="Grigoriev I.V."/>
            <person name="Riley R."/>
            <person name="Lipzen A."/>
            <person name="Berrin J.G."/>
            <person name="Master E.R."/>
            <person name="Rosso M.N."/>
        </authorList>
    </citation>
    <scope>NUCLEOTIDE SEQUENCE [LARGE SCALE GENOMIC DNA]</scope>
    <source>
        <strain evidence="1 2">BRFM310</strain>
    </source>
</reference>
<gene>
    <name evidence="1" type="ORF">PYCCODRAFT_1477492</name>
</gene>
<name>A0A1Y2IP09_TRAC3</name>